<sequence length="713" mass="77275">MTGRHLNGGLRVALFEPFATDAEWAERELSLRMLSALGAKGWEAAIVHRTAEIEAFDPDLVVSLHPQVTPKLTGHLTMACDWNPPQLHASHRFFAQNERSYDGWLTANEGMRRRMADLFWPTARPLLTAPMYPSSPALALEPRLGPNSRLFYIGSNWDGRRFPLMLSILAQAGVLALHGRRDRWEYLADAFTGELPFDGHSVIGRANTCGMGLCLHLQPHVETGIPNMRIFELSAAGALTIAGHHPFIMDAFGDSVLYVNTTAGELETAEQILAHVAWARANPARGRAMARDAQAIFLEKFSLEVLFDPLPDLIAEARPRLGLTPAPNCAPQTPVDLVLPVYEGGWDDALQRLEAVAGQTAGPVGVVLVLPDGMRETVPDRLVRQLASLRVLRMEAAGPSGSRLWAGLRAAEAGWVGILPPGARPFPNHVATLLAAAQDLGVDAVYGGALQPMLPEEMVELYQAELRPTAIGFDAIDAASPASTAATLHPASLLVRRERLAAILRRDPELGGAAAAFLAHRVAAQAPLGCSGLLTMRAADRADTGLAEEHERLSRLTALIPAPSATAAPSPPPEQVTCYFDFDPQFAARLPRLSRDSDFAALPGDRPIYLYGASRGGRILQMALGKWENLTLAGFLDGMRKGRAWDLTVTTPEAVADALRDATVIISSQYVTEIAKRLLRVGIADPYNAYPFIVRHIRSEASRRLRDAPAQSA</sequence>
<evidence type="ECO:0000313" key="2">
    <source>
        <dbReference type="EMBL" id="SMF89065.1"/>
    </source>
</evidence>
<dbReference type="InterPro" id="IPR055259">
    <property type="entry name" value="YkvP/CgeB_Glyco_trans-like"/>
</dbReference>
<dbReference type="Pfam" id="PF13524">
    <property type="entry name" value="Glyco_trans_1_2"/>
    <property type="match status" value="1"/>
</dbReference>
<proteinExistence type="predicted"/>
<accession>A0A1X7HMM5</accession>
<dbReference type="STRING" id="286727.SAMN02982917_6603"/>
<evidence type="ECO:0000313" key="3">
    <source>
        <dbReference type="Proteomes" id="UP000192936"/>
    </source>
</evidence>
<protein>
    <recommendedName>
        <fullName evidence="1">Spore protein YkvP/CgeB glycosyl transferase-like domain-containing protein</fullName>
    </recommendedName>
</protein>
<dbReference type="SUPFAM" id="SSF53448">
    <property type="entry name" value="Nucleotide-diphospho-sugar transferases"/>
    <property type="match status" value="1"/>
</dbReference>
<name>A0A1X7HMM5_9PROT</name>
<dbReference type="EMBL" id="FXAK01000009">
    <property type="protein sequence ID" value="SMF89065.1"/>
    <property type="molecule type" value="Genomic_DNA"/>
</dbReference>
<dbReference type="RefSeq" id="WP_085091431.1">
    <property type="nucleotide sequence ID" value="NZ_FXAK01000009.1"/>
</dbReference>
<organism evidence="2 3">
    <name type="scientific">Azospirillum oryzae</name>
    <dbReference type="NCBI Taxonomy" id="286727"/>
    <lineage>
        <taxon>Bacteria</taxon>
        <taxon>Pseudomonadati</taxon>
        <taxon>Pseudomonadota</taxon>
        <taxon>Alphaproteobacteria</taxon>
        <taxon>Rhodospirillales</taxon>
        <taxon>Azospirillaceae</taxon>
        <taxon>Azospirillum</taxon>
    </lineage>
</organism>
<dbReference type="AlphaFoldDB" id="A0A1X7HMM5"/>
<evidence type="ECO:0000259" key="1">
    <source>
        <dbReference type="Pfam" id="PF13524"/>
    </source>
</evidence>
<dbReference type="Proteomes" id="UP000192936">
    <property type="component" value="Unassembled WGS sequence"/>
</dbReference>
<dbReference type="InterPro" id="IPR029044">
    <property type="entry name" value="Nucleotide-diphossugar_trans"/>
</dbReference>
<gene>
    <name evidence="2" type="ORF">SAMN02982917_6603</name>
</gene>
<dbReference type="OrthoDB" id="7292736at2"/>
<feature type="domain" description="Spore protein YkvP/CgeB glycosyl transferase-like" evidence="1">
    <location>
        <begin position="174"/>
        <end position="302"/>
    </location>
</feature>
<reference evidence="2 3" key="1">
    <citation type="submission" date="2017-04" db="EMBL/GenBank/DDBJ databases">
        <authorList>
            <person name="Afonso C.L."/>
            <person name="Miller P.J."/>
            <person name="Scott M.A."/>
            <person name="Spackman E."/>
            <person name="Goraichik I."/>
            <person name="Dimitrov K.M."/>
            <person name="Suarez D.L."/>
            <person name="Swayne D.E."/>
        </authorList>
    </citation>
    <scope>NUCLEOTIDE SEQUENCE [LARGE SCALE GENOMIC DNA]</scope>
    <source>
        <strain evidence="2 3">A2P</strain>
    </source>
</reference>